<dbReference type="InterPro" id="IPR049912">
    <property type="entry name" value="CRESS_DNA_REP"/>
</dbReference>
<keyword evidence="13" id="KW-0378">Hydrolase</keyword>
<keyword evidence="14" id="KW-0190">Covalent protein-DNA linkage</keyword>
<keyword evidence="11" id="KW-0547">Nucleotide-binding</keyword>
<dbReference type="Gene3D" id="3.40.1310.20">
    <property type="match status" value="1"/>
</dbReference>
<name>A0A8A4XD65_9VIRU</name>
<evidence type="ECO:0000256" key="1">
    <source>
        <dbReference type="ARBA" id="ARBA00001936"/>
    </source>
</evidence>
<reference evidence="22" key="1">
    <citation type="submission" date="2020-10" db="EMBL/GenBank/DDBJ databases">
        <title>CRESS DNA virus dark matter in the feces of wild birds.</title>
        <authorList>
            <person name="Yang S."/>
            <person name="Zhang W."/>
        </authorList>
    </citation>
    <scope>NUCLEOTIDE SEQUENCE</scope>
    <source>
        <strain evidence="22">Dwb184usv2</strain>
    </source>
</reference>
<comment type="subcellular location">
    <subcellularLocation>
        <location evidence="2">Host nucleus</location>
    </subcellularLocation>
</comment>
<evidence type="ECO:0000256" key="11">
    <source>
        <dbReference type="ARBA" id="ARBA00022741"/>
    </source>
</evidence>
<comment type="catalytic activity">
    <reaction evidence="19">
        <text>ATP + H2O = ADP + phosphate + H(+)</text>
        <dbReference type="Rhea" id="RHEA:13065"/>
        <dbReference type="ChEBI" id="CHEBI:15377"/>
        <dbReference type="ChEBI" id="CHEBI:15378"/>
        <dbReference type="ChEBI" id="CHEBI:30616"/>
        <dbReference type="ChEBI" id="CHEBI:43474"/>
        <dbReference type="ChEBI" id="CHEBI:456216"/>
    </reaction>
</comment>
<keyword evidence="5" id="KW-1048">Host nucleus</keyword>
<dbReference type="Pfam" id="PF00910">
    <property type="entry name" value="RNA_helicase"/>
    <property type="match status" value="1"/>
</dbReference>
<feature type="domain" description="CRESS-DNA virus Rep endonuclease" evidence="21">
    <location>
        <begin position="13"/>
        <end position="105"/>
    </location>
</feature>
<evidence type="ECO:0000256" key="4">
    <source>
        <dbReference type="ARBA" id="ARBA00014531"/>
    </source>
</evidence>
<feature type="region of interest" description="Disordered" evidence="20">
    <location>
        <begin position="304"/>
        <end position="343"/>
    </location>
</feature>
<keyword evidence="7" id="KW-0548">Nucleotidyltransferase</keyword>
<organism evidence="22">
    <name type="scientific">Phylloscopus fuscatus CRESS-DNA-virus sp</name>
    <dbReference type="NCBI Taxonomy" id="2815054"/>
    <lineage>
        <taxon>Viruses</taxon>
        <taxon>Monodnaviria</taxon>
        <taxon>Shotokuvirae</taxon>
        <taxon>Cressdnaviricota</taxon>
    </lineage>
</organism>
<evidence type="ECO:0000256" key="15">
    <source>
        <dbReference type="ARBA" id="ARBA00023125"/>
    </source>
</evidence>
<dbReference type="GO" id="GO:0003724">
    <property type="term" value="F:RNA helicase activity"/>
    <property type="evidence" value="ECO:0007669"/>
    <property type="project" value="InterPro"/>
</dbReference>
<dbReference type="GO" id="GO:0003723">
    <property type="term" value="F:RNA binding"/>
    <property type="evidence" value="ECO:0007669"/>
    <property type="project" value="InterPro"/>
</dbReference>
<evidence type="ECO:0000256" key="9">
    <source>
        <dbReference type="ARBA" id="ARBA00022722"/>
    </source>
</evidence>
<dbReference type="GO" id="GO:0016787">
    <property type="term" value="F:hydrolase activity"/>
    <property type="evidence" value="ECO:0007669"/>
    <property type="project" value="UniProtKB-KW"/>
</dbReference>
<dbReference type="GO" id="GO:0003677">
    <property type="term" value="F:DNA binding"/>
    <property type="evidence" value="ECO:0007669"/>
    <property type="project" value="UniProtKB-KW"/>
</dbReference>
<dbReference type="GO" id="GO:0046872">
    <property type="term" value="F:metal ion binding"/>
    <property type="evidence" value="ECO:0007669"/>
    <property type="project" value="UniProtKB-KW"/>
</dbReference>
<evidence type="ECO:0000256" key="2">
    <source>
        <dbReference type="ARBA" id="ARBA00004147"/>
    </source>
</evidence>
<dbReference type="EMBL" id="MW182868">
    <property type="protein sequence ID" value="QTE03550.1"/>
    <property type="molecule type" value="Genomic_DNA"/>
</dbReference>
<dbReference type="Pfam" id="PF02407">
    <property type="entry name" value="Viral_Rep"/>
    <property type="match status" value="1"/>
</dbReference>
<keyword evidence="10" id="KW-0479">Metal-binding</keyword>
<evidence type="ECO:0000256" key="19">
    <source>
        <dbReference type="ARBA" id="ARBA00049360"/>
    </source>
</evidence>
<dbReference type="GO" id="GO:0000166">
    <property type="term" value="F:nucleotide binding"/>
    <property type="evidence" value="ECO:0007669"/>
    <property type="project" value="UniProtKB-KW"/>
</dbReference>
<evidence type="ECO:0000256" key="12">
    <source>
        <dbReference type="ARBA" id="ARBA00022759"/>
    </source>
</evidence>
<keyword evidence="6" id="KW-0808">Transferase</keyword>
<dbReference type="GO" id="GO:0004519">
    <property type="term" value="F:endonuclease activity"/>
    <property type="evidence" value="ECO:0007669"/>
    <property type="project" value="UniProtKB-KW"/>
</dbReference>
<comment type="similarity">
    <text evidence="3">Belongs to the nanoviruses/circoviruses replication-associated protein family.</text>
</comment>
<evidence type="ECO:0000256" key="10">
    <source>
        <dbReference type="ARBA" id="ARBA00022723"/>
    </source>
</evidence>
<feature type="compositionally biased region" description="Polar residues" evidence="20">
    <location>
        <begin position="311"/>
        <end position="320"/>
    </location>
</feature>
<evidence type="ECO:0000256" key="13">
    <source>
        <dbReference type="ARBA" id="ARBA00022801"/>
    </source>
</evidence>
<evidence type="ECO:0000256" key="7">
    <source>
        <dbReference type="ARBA" id="ARBA00022695"/>
    </source>
</evidence>
<dbReference type="SUPFAM" id="SSF52540">
    <property type="entry name" value="P-loop containing nucleoside triphosphate hydrolases"/>
    <property type="match status" value="1"/>
</dbReference>
<dbReference type="InterPro" id="IPR000605">
    <property type="entry name" value="Helicase_SF3_ssDNA/RNA_vir"/>
</dbReference>
<keyword evidence="15" id="KW-0238">DNA-binding</keyword>
<dbReference type="Gene3D" id="3.40.50.300">
    <property type="entry name" value="P-loop containing nucleotide triphosphate hydrolases"/>
    <property type="match status" value="1"/>
</dbReference>
<evidence type="ECO:0000256" key="16">
    <source>
        <dbReference type="ARBA" id="ARBA00023268"/>
    </source>
</evidence>
<sequence>MADAQRTNLKERNNRSKYWCYTDFDLKDGKLFDSRLVEYCIEGRETCPDTSRVHLQGFVVFKNRQRFGSVKAMLPTAHIERARGTPQEAAEYCRKDGNYREVGRLPEVSCGGDRFRAILVSAENGAIESVKRDYPALYIRYKTTLHSLAKYDVTELDNSCGVWICGPPRCGKDASVRKLGDVYNKPLSKWWDGYEGQKLVLISDIEPQHGKWLGYFLKIWCDRYAFNAEVKGSFMKIRPKKIFCTSNFRLDECFDGNVLQALQARMSVYDEFDKTVTKRPVVSVVYSVYDKLLANEDGLLAPAKENVDPLQGTSKATVQSVPDEEEYSSAEEFTTKKTKKSNK</sequence>
<accession>A0A8A4XD65</accession>
<evidence type="ECO:0000256" key="6">
    <source>
        <dbReference type="ARBA" id="ARBA00022679"/>
    </source>
</evidence>
<evidence type="ECO:0000256" key="14">
    <source>
        <dbReference type="ARBA" id="ARBA00023124"/>
    </source>
</evidence>
<proteinExistence type="inferred from homology"/>
<keyword evidence="9" id="KW-0540">Nuclease</keyword>
<dbReference type="GO" id="GO:0042025">
    <property type="term" value="C:host cell nucleus"/>
    <property type="evidence" value="ECO:0007669"/>
    <property type="project" value="UniProtKB-SubCell"/>
</dbReference>
<evidence type="ECO:0000256" key="18">
    <source>
        <dbReference type="ARBA" id="ARBA00032243"/>
    </source>
</evidence>
<evidence type="ECO:0000256" key="8">
    <source>
        <dbReference type="ARBA" id="ARBA00022705"/>
    </source>
</evidence>
<evidence type="ECO:0000259" key="21">
    <source>
        <dbReference type="PROSITE" id="PS52020"/>
    </source>
</evidence>
<evidence type="ECO:0000256" key="5">
    <source>
        <dbReference type="ARBA" id="ARBA00022562"/>
    </source>
</evidence>
<dbReference type="InterPro" id="IPR027417">
    <property type="entry name" value="P-loop_NTPase"/>
</dbReference>
<evidence type="ECO:0000313" key="22">
    <source>
        <dbReference type="EMBL" id="QTE03550.1"/>
    </source>
</evidence>
<dbReference type="GO" id="GO:0006260">
    <property type="term" value="P:DNA replication"/>
    <property type="evidence" value="ECO:0007669"/>
    <property type="project" value="UniProtKB-KW"/>
</dbReference>
<keyword evidence="12" id="KW-0255">Endonuclease</keyword>
<dbReference type="GO" id="GO:0016779">
    <property type="term" value="F:nucleotidyltransferase activity"/>
    <property type="evidence" value="ECO:0007669"/>
    <property type="project" value="UniProtKB-KW"/>
</dbReference>
<evidence type="ECO:0000256" key="20">
    <source>
        <dbReference type="SAM" id="MobiDB-lite"/>
    </source>
</evidence>
<evidence type="ECO:0000256" key="17">
    <source>
        <dbReference type="ARBA" id="ARBA00030754"/>
    </source>
</evidence>
<keyword evidence="8" id="KW-0235">DNA replication</keyword>
<evidence type="ECO:0000256" key="3">
    <source>
        <dbReference type="ARBA" id="ARBA00008545"/>
    </source>
</evidence>
<dbReference type="PROSITE" id="PS52020">
    <property type="entry name" value="CRESS_DNA_REP"/>
    <property type="match status" value="1"/>
</dbReference>
<protein>
    <recommendedName>
        <fullName evidence="4">Replication-associated protein</fullName>
    </recommendedName>
    <alternativeName>
        <fullName evidence="17">ATP-dependent helicase Rep</fullName>
    </alternativeName>
    <alternativeName>
        <fullName evidence="18">RepP</fullName>
    </alternativeName>
</protein>
<keyword evidence="16" id="KW-0511">Multifunctional enzyme</keyword>
<comment type="cofactor">
    <cofactor evidence="1">
        <name>Mn(2+)</name>
        <dbReference type="ChEBI" id="CHEBI:29035"/>
    </cofactor>
</comment>